<comment type="caution">
    <text evidence="1">The sequence shown here is derived from an EMBL/GenBank/DDBJ whole genome shotgun (WGS) entry which is preliminary data.</text>
</comment>
<name>A0A8J4Y9P5_CHIOP</name>
<organism evidence="1 2">
    <name type="scientific">Chionoecetes opilio</name>
    <name type="common">Atlantic snow crab</name>
    <name type="synonym">Cancer opilio</name>
    <dbReference type="NCBI Taxonomy" id="41210"/>
    <lineage>
        <taxon>Eukaryota</taxon>
        <taxon>Metazoa</taxon>
        <taxon>Ecdysozoa</taxon>
        <taxon>Arthropoda</taxon>
        <taxon>Crustacea</taxon>
        <taxon>Multicrustacea</taxon>
        <taxon>Malacostraca</taxon>
        <taxon>Eumalacostraca</taxon>
        <taxon>Eucarida</taxon>
        <taxon>Decapoda</taxon>
        <taxon>Pleocyemata</taxon>
        <taxon>Brachyura</taxon>
        <taxon>Eubrachyura</taxon>
        <taxon>Majoidea</taxon>
        <taxon>Majidae</taxon>
        <taxon>Chionoecetes</taxon>
    </lineage>
</organism>
<keyword evidence="2" id="KW-1185">Reference proteome</keyword>
<reference evidence="1" key="1">
    <citation type="submission" date="2020-07" db="EMBL/GenBank/DDBJ databases">
        <title>The High-quality genome of the commercially important snow crab, Chionoecetes opilio.</title>
        <authorList>
            <person name="Jeong J.-H."/>
            <person name="Ryu S."/>
        </authorList>
    </citation>
    <scope>NUCLEOTIDE SEQUENCE</scope>
    <source>
        <strain evidence="1">MADBK_172401_WGS</strain>
        <tissue evidence="1">Digestive gland</tissue>
    </source>
</reference>
<dbReference type="EMBL" id="JACEEZ010017633">
    <property type="protein sequence ID" value="KAG0717410.1"/>
    <property type="molecule type" value="Genomic_DNA"/>
</dbReference>
<evidence type="ECO:0000313" key="1">
    <source>
        <dbReference type="EMBL" id="KAG0717410.1"/>
    </source>
</evidence>
<accession>A0A8J4Y9P5</accession>
<sequence length="166" mass="18728">MHCKPRPQKPQPKFVFNPSRTIDIASQRGKGSSQGKDLRWENDCGMGLEFAVHCQGFMHGGGWNVLCLAAQREKIKALKLLQANDLIFKHSRSGSSGGMYQQLFKKHLGPRVSVRQEHEDRRCQFTPYHSFCAKKGPDRIRTIAARKILDEIRLGPISAAFLATQP</sequence>
<dbReference type="AlphaFoldDB" id="A0A8J4Y9P5"/>
<evidence type="ECO:0000313" key="2">
    <source>
        <dbReference type="Proteomes" id="UP000770661"/>
    </source>
</evidence>
<proteinExistence type="predicted"/>
<protein>
    <submittedName>
        <fullName evidence="1">Uncharacterized protein</fullName>
    </submittedName>
</protein>
<dbReference type="Proteomes" id="UP000770661">
    <property type="component" value="Unassembled WGS sequence"/>
</dbReference>
<gene>
    <name evidence="1" type="ORF">GWK47_054514</name>
</gene>